<reference evidence="2" key="2">
    <citation type="journal article" date="2015" name="Plant Mol. Biol. Rep.">
        <title>The MYB Transcription Factor Family Genes in Sugarcane (Saccharum sp.).</title>
        <authorList>
            <person name="Geethalakshmi S."/>
            <person name="Barathkumar S."/>
            <person name="Prabu G."/>
        </authorList>
    </citation>
    <scope>NUCLEOTIDE SEQUENCE</scope>
    <source>
        <tissue evidence="2">Leaf</tissue>
    </source>
</reference>
<evidence type="ECO:0000313" key="2">
    <source>
        <dbReference type="EMBL" id="CCU64201.1"/>
    </source>
</evidence>
<gene>
    <name evidence="2" type="primary">scMYB49</name>
</gene>
<protein>
    <submittedName>
        <fullName evidence="2">ScMYB49 protein</fullName>
    </submittedName>
</protein>
<proteinExistence type="evidence at transcript level"/>
<organism evidence="2">
    <name type="scientific">Saccharum hybrid cultivar Co 86032</name>
    <dbReference type="NCBI Taxonomy" id="672234"/>
    <lineage>
        <taxon>Eukaryota</taxon>
        <taxon>Viridiplantae</taxon>
        <taxon>Streptophyta</taxon>
        <taxon>Embryophyta</taxon>
        <taxon>Tracheophyta</taxon>
        <taxon>Spermatophyta</taxon>
        <taxon>Magnoliopsida</taxon>
        <taxon>Liliopsida</taxon>
        <taxon>Poales</taxon>
        <taxon>Poaceae</taxon>
        <taxon>PACMAD clade</taxon>
        <taxon>Panicoideae</taxon>
        <taxon>Andropogonodae</taxon>
        <taxon>Andropogoneae</taxon>
        <taxon>Saccharinae</taxon>
        <taxon>Saccharum</taxon>
        <taxon>Saccharum officinarum species complex</taxon>
    </lineage>
</organism>
<dbReference type="EMBL" id="HF679455">
    <property type="protein sequence ID" value="CCU64201.1"/>
    <property type="molecule type" value="mRNA"/>
</dbReference>
<reference evidence="2" key="1">
    <citation type="submission" date="2013-02" db="EMBL/GenBank/DDBJ databases">
        <title>MYB transcription factor family genes from sugarcane (Saccharum officinarum).</title>
        <authorList>
            <person name="Geethalakshmi S."/>
            <person name="Barathkumar S."/>
            <person name="Prabu G.R."/>
        </authorList>
    </citation>
    <scope>NUCLEOTIDE SEQUENCE</scope>
    <source>
        <tissue evidence="2">Leaf</tissue>
    </source>
</reference>
<sequence>MDEAWQQLQDHLVKKEHNKVPENSGSEIGSLLEELDDLIVDPYESQDEDEQKLSEHIGQTDVDNDHCNGSSQTSIEVTSNMVPEEMMEDCPVDNCKEDSSLCKNVLSESTEPCPGAKIPACGNLSEDQVAEDSMLQRVESTSPCYNRYWRAVVRGSRRGGWGR</sequence>
<feature type="compositionally biased region" description="Basic and acidic residues" evidence="1">
    <location>
        <begin position="11"/>
        <end position="20"/>
    </location>
</feature>
<name>A0A0C6WCL2_9POAL</name>
<dbReference type="AlphaFoldDB" id="A0A0C6WCL2"/>
<feature type="region of interest" description="Disordered" evidence="1">
    <location>
        <begin position="1"/>
        <end position="27"/>
    </location>
</feature>
<accession>A0A0C6WCL2</accession>
<evidence type="ECO:0000256" key="1">
    <source>
        <dbReference type="SAM" id="MobiDB-lite"/>
    </source>
</evidence>
<feature type="region of interest" description="Disordered" evidence="1">
    <location>
        <begin position="45"/>
        <end position="72"/>
    </location>
</feature>